<name>A0A124SDA5_CYNCS</name>
<dbReference type="GO" id="GO:0001709">
    <property type="term" value="P:cell fate determination"/>
    <property type="evidence" value="ECO:0007669"/>
    <property type="project" value="TreeGrafter"/>
</dbReference>
<dbReference type="InterPro" id="IPR040361">
    <property type="entry name" value="TPD1"/>
</dbReference>
<dbReference type="Gramene" id="KVH96325">
    <property type="protein sequence ID" value="KVH96325"/>
    <property type="gene ID" value="Ccrd_001587"/>
</dbReference>
<gene>
    <name evidence="2" type="ORF">Ccrd_001587</name>
</gene>
<dbReference type="AlphaFoldDB" id="A0A124SDA5"/>
<dbReference type="PANTHER" id="PTHR33184:SF2">
    <property type="entry name" value="APPLE DOMAIN-CONTAINING PROTEIN"/>
    <property type="match status" value="1"/>
</dbReference>
<dbReference type="OMA" id="NAYLDCK"/>
<protein>
    <submittedName>
        <fullName evidence="2">Uncharacterized protein</fullName>
    </submittedName>
</protein>
<comment type="caution">
    <text evidence="2">The sequence shown here is derived from an EMBL/GenBank/DDBJ whole genome shotgun (WGS) entry which is preliminary data.</text>
</comment>
<accession>A0A124SDA5</accession>
<organism evidence="2 3">
    <name type="scientific">Cynara cardunculus var. scolymus</name>
    <name type="common">Globe artichoke</name>
    <name type="synonym">Cynara scolymus</name>
    <dbReference type="NCBI Taxonomy" id="59895"/>
    <lineage>
        <taxon>Eukaryota</taxon>
        <taxon>Viridiplantae</taxon>
        <taxon>Streptophyta</taxon>
        <taxon>Embryophyta</taxon>
        <taxon>Tracheophyta</taxon>
        <taxon>Spermatophyta</taxon>
        <taxon>Magnoliopsida</taxon>
        <taxon>eudicotyledons</taxon>
        <taxon>Gunneridae</taxon>
        <taxon>Pentapetalae</taxon>
        <taxon>asterids</taxon>
        <taxon>campanulids</taxon>
        <taxon>Asterales</taxon>
        <taxon>Asteraceae</taxon>
        <taxon>Carduoideae</taxon>
        <taxon>Cardueae</taxon>
        <taxon>Carduinae</taxon>
        <taxon>Cynara</taxon>
    </lineage>
</organism>
<dbReference type="EMBL" id="LEKV01004333">
    <property type="protein sequence ID" value="KVH96325.1"/>
    <property type="molecule type" value="Genomic_DNA"/>
</dbReference>
<keyword evidence="1" id="KW-0732">Signal</keyword>
<sequence>MGTPQSWSVTLENLCNGCVISNVKLTCKGFQSDTKINPDTLYYDGDLCIINNLQPIYPGDRITFLYGRASGQYPFQLTAQREACS</sequence>
<evidence type="ECO:0000313" key="2">
    <source>
        <dbReference type="EMBL" id="KVH96325.1"/>
    </source>
</evidence>
<dbReference type="Proteomes" id="UP000243975">
    <property type="component" value="Unassembled WGS sequence"/>
</dbReference>
<proteinExistence type="predicted"/>
<dbReference type="Pfam" id="PF24068">
    <property type="entry name" value="TPD1_C"/>
    <property type="match status" value="1"/>
</dbReference>
<evidence type="ECO:0000313" key="3">
    <source>
        <dbReference type="Proteomes" id="UP000243975"/>
    </source>
</evidence>
<reference evidence="2 3" key="1">
    <citation type="journal article" date="2016" name="Sci. Rep.">
        <title>The genome sequence of the outbreeding globe artichoke constructed de novo incorporating a phase-aware low-pass sequencing strategy of F1 progeny.</title>
        <authorList>
            <person name="Scaglione D."/>
            <person name="Reyes-Chin-Wo S."/>
            <person name="Acquadro A."/>
            <person name="Froenicke L."/>
            <person name="Portis E."/>
            <person name="Beitel C."/>
            <person name="Tirone M."/>
            <person name="Mauro R."/>
            <person name="Lo Monaco A."/>
            <person name="Mauromicale G."/>
            <person name="Faccioli P."/>
            <person name="Cattivelli L."/>
            <person name="Rieseberg L."/>
            <person name="Michelmore R."/>
            <person name="Lanteri S."/>
        </authorList>
    </citation>
    <scope>NUCLEOTIDE SEQUENCE [LARGE SCALE GENOMIC DNA]</scope>
    <source>
        <strain evidence="2">2C</strain>
    </source>
</reference>
<dbReference type="PANTHER" id="PTHR33184">
    <property type="entry name" value="PROTEIN TAPETUM DETERMINANT 1-LIKE-RELATED"/>
    <property type="match status" value="1"/>
</dbReference>
<keyword evidence="3" id="KW-1185">Reference proteome</keyword>
<dbReference type="STRING" id="59895.A0A124SDA5"/>
<evidence type="ECO:0000256" key="1">
    <source>
        <dbReference type="ARBA" id="ARBA00022729"/>
    </source>
</evidence>